<feature type="compositionally biased region" description="Basic and acidic residues" evidence="5">
    <location>
        <begin position="254"/>
        <end position="267"/>
    </location>
</feature>
<evidence type="ECO:0000256" key="1">
    <source>
        <dbReference type="ARBA" id="ARBA00022723"/>
    </source>
</evidence>
<dbReference type="InterPro" id="IPR047153">
    <property type="entry name" value="TRIM45/56/19-like"/>
</dbReference>
<name>A0AAV4FTJ8_9GAST</name>
<dbReference type="Pfam" id="PF15227">
    <property type="entry name" value="zf-C3HC4_4"/>
    <property type="match status" value="1"/>
</dbReference>
<dbReference type="InterPro" id="IPR017907">
    <property type="entry name" value="Znf_RING_CS"/>
</dbReference>
<evidence type="ECO:0000256" key="4">
    <source>
        <dbReference type="PROSITE-ProRule" id="PRU00175"/>
    </source>
</evidence>
<keyword evidence="6" id="KW-0812">Transmembrane</keyword>
<proteinExistence type="predicted"/>
<dbReference type="AlphaFoldDB" id="A0AAV4FTJ8"/>
<dbReference type="SUPFAM" id="SSF57850">
    <property type="entry name" value="RING/U-box"/>
    <property type="match status" value="1"/>
</dbReference>
<dbReference type="SMART" id="SM00184">
    <property type="entry name" value="RING"/>
    <property type="match status" value="1"/>
</dbReference>
<sequence length="336" mass="37385">MTDPEVELKAQPAIPEHWSLYLRCTICFGYFREPHTLVCGHSFCRRCLKRLAEIAKDDNPDVRLRRLSLPCPECRHPFPAKSVLLERVNTSIILKHLVDLWRRECFLLASSSSLTVRSICTQTLKSPVQLGTQVEKTEAKPDDLASGSGVSDDFLEEFTVRMRPLDRYCEAVMQMVSESTEDLEHDLLQEAIFSKSNGPGSGSILPGLGPAHHLAVAIIGAHHHHYHHHIGGGISDTSSDSDASSNTSIVRRAARDRARGDAGRGSDNEVSSLSSASIPDFFGRVSLFPQLEDFAPARLLLLLVWCMYSVVIVGLAQTFLPYVIIFTLFFFLVVLR</sequence>
<feature type="transmembrane region" description="Helical" evidence="6">
    <location>
        <begin position="319"/>
        <end position="335"/>
    </location>
</feature>
<keyword evidence="1" id="KW-0479">Metal-binding</keyword>
<evidence type="ECO:0000256" key="6">
    <source>
        <dbReference type="SAM" id="Phobius"/>
    </source>
</evidence>
<organism evidence="8 9">
    <name type="scientific">Elysia marginata</name>
    <dbReference type="NCBI Taxonomy" id="1093978"/>
    <lineage>
        <taxon>Eukaryota</taxon>
        <taxon>Metazoa</taxon>
        <taxon>Spiralia</taxon>
        <taxon>Lophotrochozoa</taxon>
        <taxon>Mollusca</taxon>
        <taxon>Gastropoda</taxon>
        <taxon>Heterobranchia</taxon>
        <taxon>Euthyneura</taxon>
        <taxon>Panpulmonata</taxon>
        <taxon>Sacoglossa</taxon>
        <taxon>Placobranchoidea</taxon>
        <taxon>Plakobranchidae</taxon>
        <taxon>Elysia</taxon>
    </lineage>
</organism>
<dbReference type="InterPro" id="IPR013083">
    <property type="entry name" value="Znf_RING/FYVE/PHD"/>
</dbReference>
<keyword evidence="2 4" id="KW-0863">Zinc-finger</keyword>
<feature type="region of interest" description="Disordered" evidence="5">
    <location>
        <begin position="254"/>
        <end position="274"/>
    </location>
</feature>
<feature type="domain" description="RING-type" evidence="7">
    <location>
        <begin position="24"/>
        <end position="75"/>
    </location>
</feature>
<keyword evidence="6" id="KW-1133">Transmembrane helix</keyword>
<dbReference type="Proteomes" id="UP000762676">
    <property type="component" value="Unassembled WGS sequence"/>
</dbReference>
<evidence type="ECO:0000313" key="8">
    <source>
        <dbReference type="EMBL" id="GFR76321.1"/>
    </source>
</evidence>
<evidence type="ECO:0000259" key="7">
    <source>
        <dbReference type="PROSITE" id="PS50089"/>
    </source>
</evidence>
<dbReference type="GO" id="GO:0008270">
    <property type="term" value="F:zinc ion binding"/>
    <property type="evidence" value="ECO:0007669"/>
    <property type="project" value="UniProtKB-KW"/>
</dbReference>
<reference evidence="8 9" key="1">
    <citation type="journal article" date="2021" name="Elife">
        <title>Chloroplast acquisition without the gene transfer in kleptoplastic sea slugs, Plakobranchus ocellatus.</title>
        <authorList>
            <person name="Maeda T."/>
            <person name="Takahashi S."/>
            <person name="Yoshida T."/>
            <person name="Shimamura S."/>
            <person name="Takaki Y."/>
            <person name="Nagai Y."/>
            <person name="Toyoda A."/>
            <person name="Suzuki Y."/>
            <person name="Arimoto A."/>
            <person name="Ishii H."/>
            <person name="Satoh N."/>
            <person name="Nishiyama T."/>
            <person name="Hasebe M."/>
            <person name="Maruyama T."/>
            <person name="Minagawa J."/>
            <person name="Obokata J."/>
            <person name="Shigenobu S."/>
        </authorList>
    </citation>
    <scope>NUCLEOTIDE SEQUENCE [LARGE SCALE GENOMIC DNA]</scope>
</reference>
<accession>A0AAV4FTJ8</accession>
<keyword evidence="9" id="KW-1185">Reference proteome</keyword>
<dbReference type="EMBL" id="BMAT01004585">
    <property type="protein sequence ID" value="GFR76321.1"/>
    <property type="molecule type" value="Genomic_DNA"/>
</dbReference>
<dbReference type="InterPro" id="IPR001841">
    <property type="entry name" value="Znf_RING"/>
</dbReference>
<dbReference type="PANTHER" id="PTHR25462:SF296">
    <property type="entry name" value="MEIOTIC P26, ISOFORM F"/>
    <property type="match status" value="1"/>
</dbReference>
<dbReference type="PROSITE" id="PS00518">
    <property type="entry name" value="ZF_RING_1"/>
    <property type="match status" value="1"/>
</dbReference>
<dbReference type="Gene3D" id="3.30.40.10">
    <property type="entry name" value="Zinc/RING finger domain, C3HC4 (zinc finger)"/>
    <property type="match status" value="1"/>
</dbReference>
<evidence type="ECO:0000313" key="9">
    <source>
        <dbReference type="Proteomes" id="UP000762676"/>
    </source>
</evidence>
<keyword evidence="6" id="KW-0472">Membrane</keyword>
<protein>
    <submittedName>
        <fullName evidence="8">Tripartite motif-containing protein 65</fullName>
    </submittedName>
</protein>
<evidence type="ECO:0000256" key="3">
    <source>
        <dbReference type="ARBA" id="ARBA00022833"/>
    </source>
</evidence>
<keyword evidence="3" id="KW-0862">Zinc</keyword>
<dbReference type="PROSITE" id="PS50089">
    <property type="entry name" value="ZF_RING_2"/>
    <property type="match status" value="1"/>
</dbReference>
<gene>
    <name evidence="8" type="ORF">ElyMa_002210000</name>
</gene>
<dbReference type="PANTHER" id="PTHR25462">
    <property type="entry name" value="BONUS, ISOFORM C-RELATED"/>
    <property type="match status" value="1"/>
</dbReference>
<evidence type="ECO:0000256" key="5">
    <source>
        <dbReference type="SAM" id="MobiDB-lite"/>
    </source>
</evidence>
<dbReference type="GO" id="GO:0061630">
    <property type="term" value="F:ubiquitin protein ligase activity"/>
    <property type="evidence" value="ECO:0007669"/>
    <property type="project" value="TreeGrafter"/>
</dbReference>
<evidence type="ECO:0000256" key="2">
    <source>
        <dbReference type="ARBA" id="ARBA00022771"/>
    </source>
</evidence>
<comment type="caution">
    <text evidence="8">The sequence shown here is derived from an EMBL/GenBank/DDBJ whole genome shotgun (WGS) entry which is preliminary data.</text>
</comment>